<evidence type="ECO:0000313" key="2">
    <source>
        <dbReference type="EMBL" id="MBV6322598.1"/>
    </source>
</evidence>
<dbReference type="RefSeq" id="WP_217943356.1">
    <property type="nucleotide sequence ID" value="NZ_JAHTGR010000008.1"/>
</dbReference>
<name>A0AA41HF76_9BURK</name>
<feature type="chain" id="PRO_5041430016" evidence="1">
    <location>
        <begin position="23"/>
        <end position="457"/>
    </location>
</feature>
<dbReference type="EMBL" id="JALJZU010000009">
    <property type="protein sequence ID" value="MCP2010811.1"/>
    <property type="molecule type" value="Genomic_DNA"/>
</dbReference>
<reference evidence="3" key="2">
    <citation type="submission" date="2022-03" db="EMBL/GenBank/DDBJ databases">
        <title>Genome Encyclopedia of Bacteria and Archaea VI: Functional Genomics of Type Strains.</title>
        <authorList>
            <person name="Whitman W."/>
        </authorList>
    </citation>
    <scope>NUCLEOTIDE SEQUENCE</scope>
    <source>
        <strain evidence="3">HSC-15S17</strain>
    </source>
</reference>
<dbReference type="Proteomes" id="UP001155901">
    <property type="component" value="Unassembled WGS sequence"/>
</dbReference>
<evidence type="ECO:0000313" key="4">
    <source>
        <dbReference type="Proteomes" id="UP001155901"/>
    </source>
</evidence>
<feature type="signal peptide" evidence="1">
    <location>
        <begin position="1"/>
        <end position="22"/>
    </location>
</feature>
<sequence>MKKSILAVAIAGALLAHTSIHAVEQAPPSQAVSPAPAAPVKSSFITTIAEAAHELTDAMGQQHDMAKQLEIYSKFEFSPAMRLKLKDIFGTERPFPVQRINGPKGQVTYAAKMKAHGYLDENATAFSWADLDVKSVVSKGGTVVDTSGTWPLLSIVGATVSCTIEKSSMDFKHTRAKNGLWYGAGGLKTGSVVMRAVTPGTAGAKEIFRVEGFATGASTTLHGKLVDLSSGVSIKNIVFGDDRVERVNLGVRMVNMPAQAMADLDRDLRHAHGSGLAPDAQAEVVLTTMKTFGKNALAAGASVVIDDISASYHGNTASIKGRVDFDKVVDADFSAPIELIKKLIARFEVRLPVAMVNDVSRMMAAKQVDPTTPDVAGQIDVSAKNIAGLVIGKLVNEGFAVMEKGELRSTIEIKGGKLTFNGKVVALPGMPDGDLVQVYQRRQLQPAATPAAAPVQQ</sequence>
<protein>
    <submittedName>
        <fullName evidence="2">YdgA family protein</fullName>
    </submittedName>
</protein>
<dbReference type="Pfam" id="PF06097">
    <property type="entry name" value="DUF945"/>
    <property type="match status" value="1"/>
</dbReference>
<accession>A0AA41HF76</accession>
<comment type="caution">
    <text evidence="2">The sequence shown here is derived from an EMBL/GenBank/DDBJ whole genome shotgun (WGS) entry which is preliminary data.</text>
</comment>
<dbReference type="Proteomes" id="UP001162889">
    <property type="component" value="Unassembled WGS sequence"/>
</dbReference>
<evidence type="ECO:0000313" key="3">
    <source>
        <dbReference type="EMBL" id="MCP2010811.1"/>
    </source>
</evidence>
<keyword evidence="1" id="KW-0732">Signal</keyword>
<evidence type="ECO:0000313" key="5">
    <source>
        <dbReference type="Proteomes" id="UP001162889"/>
    </source>
</evidence>
<evidence type="ECO:0000256" key="1">
    <source>
        <dbReference type="SAM" id="SignalP"/>
    </source>
</evidence>
<dbReference type="InterPro" id="IPR010352">
    <property type="entry name" value="DUF945"/>
</dbReference>
<reference evidence="2" key="1">
    <citation type="submission" date="2021-07" db="EMBL/GenBank/DDBJ databases">
        <title>Characterization of violacein-producing bacteria and related species.</title>
        <authorList>
            <person name="Wilson H.S."/>
            <person name="De Leon M.E."/>
        </authorList>
    </citation>
    <scope>NUCLEOTIDE SEQUENCE</scope>
    <source>
        <strain evidence="2">HSC-15S17</strain>
    </source>
</reference>
<proteinExistence type="predicted"/>
<dbReference type="EMBL" id="JAHTGR010000008">
    <property type="protein sequence ID" value="MBV6322598.1"/>
    <property type="molecule type" value="Genomic_DNA"/>
</dbReference>
<gene>
    <name evidence="2" type="ORF">KVP70_16810</name>
    <name evidence="3" type="ORF">L1274_004553</name>
</gene>
<dbReference type="AlphaFoldDB" id="A0AA41HF76"/>
<keyword evidence="5" id="KW-1185">Reference proteome</keyword>
<organism evidence="2 4">
    <name type="scientific">Duganella violaceipulchra</name>
    <dbReference type="NCBI Taxonomy" id="2849652"/>
    <lineage>
        <taxon>Bacteria</taxon>
        <taxon>Pseudomonadati</taxon>
        <taxon>Pseudomonadota</taxon>
        <taxon>Betaproteobacteria</taxon>
        <taxon>Burkholderiales</taxon>
        <taxon>Oxalobacteraceae</taxon>
        <taxon>Telluria group</taxon>
        <taxon>Duganella</taxon>
    </lineage>
</organism>